<dbReference type="InterPro" id="IPR036890">
    <property type="entry name" value="HATPase_C_sf"/>
</dbReference>
<protein>
    <recommendedName>
        <fullName evidence="2">histidine kinase</fullName>
        <ecNumber evidence="2">2.7.13.3</ecNumber>
    </recommendedName>
</protein>
<dbReference type="InterPro" id="IPR011712">
    <property type="entry name" value="Sig_transdc_His_kin_sub3_dim/P"/>
</dbReference>
<feature type="domain" description="Signal transduction histidine kinase subgroup 3 dimerisation and phosphoacceptor" evidence="11">
    <location>
        <begin position="190"/>
        <end position="251"/>
    </location>
</feature>
<feature type="coiled-coil region" evidence="9">
    <location>
        <begin position="240"/>
        <end position="267"/>
    </location>
</feature>
<keyword evidence="10" id="KW-0472">Membrane</keyword>
<feature type="transmembrane region" description="Helical" evidence="10">
    <location>
        <begin position="34"/>
        <end position="51"/>
    </location>
</feature>
<evidence type="ECO:0000259" key="11">
    <source>
        <dbReference type="Pfam" id="PF07730"/>
    </source>
</evidence>
<dbReference type="Gene3D" id="3.30.565.10">
    <property type="entry name" value="Histidine kinase-like ATPase, C-terminal domain"/>
    <property type="match status" value="1"/>
</dbReference>
<keyword evidence="8" id="KW-0902">Two-component regulatory system</keyword>
<dbReference type="EMBL" id="JABGBW010000003">
    <property type="protein sequence ID" value="MBC2576231.1"/>
    <property type="molecule type" value="Genomic_DNA"/>
</dbReference>
<organism evidence="12 13">
    <name type="scientific">Peptostreptococcus canis</name>
    <dbReference type="NCBI Taxonomy" id="1159213"/>
    <lineage>
        <taxon>Bacteria</taxon>
        <taxon>Bacillati</taxon>
        <taxon>Bacillota</taxon>
        <taxon>Clostridia</taxon>
        <taxon>Peptostreptococcales</taxon>
        <taxon>Peptostreptococcaceae</taxon>
        <taxon>Peptostreptococcus</taxon>
    </lineage>
</organism>
<evidence type="ECO:0000313" key="12">
    <source>
        <dbReference type="EMBL" id="MBC2576231.1"/>
    </source>
</evidence>
<keyword evidence="3" id="KW-0597">Phosphoprotein</keyword>
<evidence type="ECO:0000256" key="6">
    <source>
        <dbReference type="ARBA" id="ARBA00022777"/>
    </source>
</evidence>
<dbReference type="EC" id="2.7.13.3" evidence="2"/>
<evidence type="ECO:0000256" key="8">
    <source>
        <dbReference type="ARBA" id="ARBA00023012"/>
    </source>
</evidence>
<dbReference type="PANTHER" id="PTHR24421:SF10">
    <property type="entry name" value="NITRATE_NITRITE SENSOR PROTEIN NARQ"/>
    <property type="match status" value="1"/>
</dbReference>
<keyword evidence="10" id="KW-1133">Transmembrane helix</keyword>
<keyword evidence="5" id="KW-0547">Nucleotide-binding</keyword>
<evidence type="ECO:0000313" key="13">
    <source>
        <dbReference type="Proteomes" id="UP000713904"/>
    </source>
</evidence>
<dbReference type="Pfam" id="PF07730">
    <property type="entry name" value="HisKA_3"/>
    <property type="match status" value="1"/>
</dbReference>
<feature type="transmembrane region" description="Helical" evidence="10">
    <location>
        <begin position="127"/>
        <end position="147"/>
    </location>
</feature>
<keyword evidence="10" id="KW-0812">Transmembrane</keyword>
<dbReference type="Gene3D" id="1.20.5.1930">
    <property type="match status" value="1"/>
</dbReference>
<keyword evidence="6" id="KW-0418">Kinase</keyword>
<feature type="transmembrane region" description="Helical" evidence="10">
    <location>
        <begin position="104"/>
        <end position="121"/>
    </location>
</feature>
<reference evidence="12 13" key="1">
    <citation type="submission" date="2020-05" db="EMBL/GenBank/DDBJ databases">
        <title>Draft genome of xy-202 and genomic insight in genome of the genus Peptostreptococcus.</title>
        <authorList>
            <person name="Zhang Z."/>
        </authorList>
    </citation>
    <scope>NUCLEOTIDE SEQUENCE [LARGE SCALE GENOMIC DNA]</scope>
    <source>
        <strain evidence="12 13">DSM 27025</strain>
    </source>
</reference>
<gene>
    <name evidence="12" type="ORF">HLB29_05980</name>
</gene>
<evidence type="ECO:0000256" key="9">
    <source>
        <dbReference type="SAM" id="Coils"/>
    </source>
</evidence>
<name>A0ABR6TLE4_9FIRM</name>
<evidence type="ECO:0000256" key="10">
    <source>
        <dbReference type="SAM" id="Phobius"/>
    </source>
</evidence>
<dbReference type="SUPFAM" id="SSF55874">
    <property type="entry name" value="ATPase domain of HSP90 chaperone/DNA topoisomerase II/histidine kinase"/>
    <property type="match status" value="1"/>
</dbReference>
<evidence type="ECO:0000256" key="3">
    <source>
        <dbReference type="ARBA" id="ARBA00022553"/>
    </source>
</evidence>
<keyword evidence="13" id="KW-1185">Reference proteome</keyword>
<keyword evidence="4" id="KW-0808">Transferase</keyword>
<comment type="caution">
    <text evidence="12">The sequence shown here is derived from an EMBL/GenBank/DDBJ whole genome shotgun (WGS) entry which is preliminary data.</text>
</comment>
<evidence type="ECO:0000256" key="4">
    <source>
        <dbReference type="ARBA" id="ARBA00022679"/>
    </source>
</evidence>
<sequence length="374" mass="43576">MYGYSIDYKKFLNPILLWIISTTIVIYQCKNIYVIMPICIGTILCTIDSIINFKKNEIIIYTTYILLILLYKLKITDENLFLHCSIYYSPAIIYCNIKDGVFNQTNIIICALSSIALLFIMDNYLLFVMLISINIISMIYSVNALQLENISNKYYKYYSSSKDEKLELHKKYIEQIQNENHKIEIAILNERNRISRDIHDSLGHLTSRGILQIGAMLVNEKDENKIRQLNMLKNTLSEGMNEVRKSLHNFQNESINLEEEINKIIKEFTFYKVNFTYSLSKNINLKYKYSIIYIVKEALTNVSKHSNATIVDISMVEMSDNIYINIKDNGSNSKIKNFGMGLNSIRKRINEINGSVEIFTENGFRIFITICKEN</sequence>
<dbReference type="RefSeq" id="WP_185624247.1">
    <property type="nucleotide sequence ID" value="NZ_JABGBW010000003.1"/>
</dbReference>
<keyword evidence="9" id="KW-0175">Coiled coil</keyword>
<evidence type="ECO:0000256" key="5">
    <source>
        <dbReference type="ARBA" id="ARBA00022741"/>
    </source>
</evidence>
<dbReference type="Proteomes" id="UP000713904">
    <property type="component" value="Unassembled WGS sequence"/>
</dbReference>
<evidence type="ECO:0000256" key="7">
    <source>
        <dbReference type="ARBA" id="ARBA00022840"/>
    </source>
</evidence>
<evidence type="ECO:0000256" key="1">
    <source>
        <dbReference type="ARBA" id="ARBA00000085"/>
    </source>
</evidence>
<comment type="catalytic activity">
    <reaction evidence="1">
        <text>ATP + protein L-histidine = ADP + protein N-phospho-L-histidine.</text>
        <dbReference type="EC" id="2.7.13.3"/>
    </reaction>
</comment>
<evidence type="ECO:0000256" key="2">
    <source>
        <dbReference type="ARBA" id="ARBA00012438"/>
    </source>
</evidence>
<keyword evidence="7" id="KW-0067">ATP-binding</keyword>
<dbReference type="PANTHER" id="PTHR24421">
    <property type="entry name" value="NITRATE/NITRITE SENSOR PROTEIN NARX-RELATED"/>
    <property type="match status" value="1"/>
</dbReference>
<proteinExistence type="predicted"/>
<dbReference type="CDD" id="cd16917">
    <property type="entry name" value="HATPase_UhpB-NarQ-NarX-like"/>
    <property type="match status" value="1"/>
</dbReference>
<dbReference type="InterPro" id="IPR050482">
    <property type="entry name" value="Sensor_HK_TwoCompSys"/>
</dbReference>
<accession>A0ABR6TLE4</accession>
<feature type="transmembrane region" description="Helical" evidence="10">
    <location>
        <begin position="58"/>
        <end position="74"/>
    </location>
</feature>